<keyword evidence="3" id="KW-1185">Reference proteome</keyword>
<protein>
    <submittedName>
        <fullName evidence="2">Uncharacterized protein</fullName>
    </submittedName>
</protein>
<dbReference type="GeneID" id="33570700"/>
<dbReference type="EMBL" id="MCFF01000022">
    <property type="protein sequence ID" value="ORZ13863.1"/>
    <property type="molecule type" value="Genomic_DNA"/>
</dbReference>
<feature type="signal peptide" evidence="1">
    <location>
        <begin position="1"/>
        <end position="23"/>
    </location>
</feature>
<evidence type="ECO:0000313" key="3">
    <source>
        <dbReference type="Proteomes" id="UP000193648"/>
    </source>
</evidence>
<reference evidence="2 3" key="1">
    <citation type="submission" date="2016-07" db="EMBL/GenBank/DDBJ databases">
        <title>Pervasive Adenine N6-methylation of Active Genes in Fungi.</title>
        <authorList>
            <consortium name="DOE Joint Genome Institute"/>
            <person name="Mondo S.J."/>
            <person name="Dannebaum R.O."/>
            <person name="Kuo R.C."/>
            <person name="Labutti K."/>
            <person name="Haridas S."/>
            <person name="Kuo A."/>
            <person name="Salamov A."/>
            <person name="Ahrendt S.R."/>
            <person name="Lipzen A."/>
            <person name="Sullivan W."/>
            <person name="Andreopoulos W.B."/>
            <person name="Clum A."/>
            <person name="Lindquist E."/>
            <person name="Daum C."/>
            <person name="Ramamoorthy G.K."/>
            <person name="Gryganskyi A."/>
            <person name="Culley D."/>
            <person name="Magnuson J.K."/>
            <person name="James T.Y."/>
            <person name="O'Malley M.A."/>
            <person name="Stajich J.E."/>
            <person name="Spatafora J.W."/>
            <person name="Visel A."/>
            <person name="Grigoriev I.V."/>
        </authorList>
    </citation>
    <scope>NUCLEOTIDE SEQUENCE [LARGE SCALE GENOMIC DNA]</scope>
    <source>
        <strain evidence="2 3">NRRL 3116</strain>
    </source>
</reference>
<dbReference type="AlphaFoldDB" id="A0A1Y2GKS1"/>
<evidence type="ECO:0000313" key="2">
    <source>
        <dbReference type="EMBL" id="ORZ13863.1"/>
    </source>
</evidence>
<evidence type="ECO:0000256" key="1">
    <source>
        <dbReference type="SAM" id="SignalP"/>
    </source>
</evidence>
<gene>
    <name evidence="2" type="ORF">BCR41DRAFT_397025</name>
</gene>
<proteinExistence type="predicted"/>
<sequence>MAEDPSQRFVWLPMLSYVLLVEASWPSVSQSTAYSIPLTYSLLLAIFNRGQQTSAYNDQRGRLSLEEQTLRGDKEKHGFQGA</sequence>
<comment type="caution">
    <text evidence="2">The sequence shown here is derived from an EMBL/GenBank/DDBJ whole genome shotgun (WGS) entry which is preliminary data.</text>
</comment>
<dbReference type="Proteomes" id="UP000193648">
    <property type="component" value="Unassembled WGS sequence"/>
</dbReference>
<dbReference type="InParanoid" id="A0A1Y2GKS1"/>
<accession>A0A1Y2GKS1</accession>
<keyword evidence="1" id="KW-0732">Signal</keyword>
<name>A0A1Y2GKS1_9FUNG</name>
<dbReference type="RefSeq" id="XP_021880647.1">
    <property type="nucleotide sequence ID" value="XM_022028857.1"/>
</dbReference>
<feature type="chain" id="PRO_5012553581" evidence="1">
    <location>
        <begin position="24"/>
        <end position="82"/>
    </location>
</feature>
<organism evidence="2 3">
    <name type="scientific">Lobosporangium transversale</name>
    <dbReference type="NCBI Taxonomy" id="64571"/>
    <lineage>
        <taxon>Eukaryota</taxon>
        <taxon>Fungi</taxon>
        <taxon>Fungi incertae sedis</taxon>
        <taxon>Mucoromycota</taxon>
        <taxon>Mortierellomycotina</taxon>
        <taxon>Mortierellomycetes</taxon>
        <taxon>Mortierellales</taxon>
        <taxon>Mortierellaceae</taxon>
        <taxon>Lobosporangium</taxon>
    </lineage>
</organism>